<gene>
    <name evidence="2" type="ORF">DVG78_03470</name>
</gene>
<sequence>MQNKPVKSALEELKLTEEASTASENAQLIPLEQSEEEPKNDAKSKKATIAATAAGLVGGIAGTALGAQNADFIGGIFDRDNDEPVAVEPDPEPHAGPADEPTPQNSVPQDEPVEVVPEAIPVAEDTPVPADTSEPIPVDLNNDGTVDVVAIDSNHDGTAEGMATDEDHDGKVDTYYIDTDQDGDMDTILIDTNQDGTPDSENTLAADQEITLQLEDQPDVPQEEVHQDTTVVDTPEAVDNTITDNDIPQDEFDPNADMSEWA</sequence>
<keyword evidence="3" id="KW-1185">Reference proteome</keyword>
<feature type="region of interest" description="Disordered" evidence="1">
    <location>
        <begin position="74"/>
        <end position="143"/>
    </location>
</feature>
<name>A0A369IKD8_9BACT</name>
<evidence type="ECO:0000313" key="3">
    <source>
        <dbReference type="Proteomes" id="UP000253141"/>
    </source>
</evidence>
<dbReference type="EMBL" id="QPIW01000002">
    <property type="protein sequence ID" value="RDB07096.1"/>
    <property type="molecule type" value="Genomic_DNA"/>
</dbReference>
<dbReference type="RefSeq" id="WP_114459684.1">
    <property type="nucleotide sequence ID" value="NZ_QPIW01000002.1"/>
</dbReference>
<feature type="region of interest" description="Disordered" evidence="1">
    <location>
        <begin position="216"/>
        <end position="262"/>
    </location>
</feature>
<accession>A0A369IKD8</accession>
<evidence type="ECO:0000313" key="2">
    <source>
        <dbReference type="EMBL" id="RDB07096.1"/>
    </source>
</evidence>
<proteinExistence type="predicted"/>
<feature type="compositionally biased region" description="Low complexity" evidence="1">
    <location>
        <begin position="107"/>
        <end position="124"/>
    </location>
</feature>
<comment type="caution">
    <text evidence="2">The sequence shown here is derived from an EMBL/GenBank/DDBJ whole genome shotgun (WGS) entry which is preliminary data.</text>
</comment>
<evidence type="ECO:0000256" key="1">
    <source>
        <dbReference type="SAM" id="MobiDB-lite"/>
    </source>
</evidence>
<reference evidence="2 3" key="1">
    <citation type="submission" date="2018-07" db="EMBL/GenBank/DDBJ databases">
        <title>Genome analysis of Runella aurantiaca.</title>
        <authorList>
            <person name="Yang X."/>
        </authorList>
    </citation>
    <scope>NUCLEOTIDE SEQUENCE [LARGE SCALE GENOMIC DNA]</scope>
    <source>
        <strain evidence="2 3">YX9</strain>
    </source>
</reference>
<dbReference type="AlphaFoldDB" id="A0A369IKD8"/>
<feature type="region of interest" description="Disordered" evidence="1">
    <location>
        <begin position="15"/>
        <end position="47"/>
    </location>
</feature>
<dbReference type="Proteomes" id="UP000253141">
    <property type="component" value="Unassembled WGS sequence"/>
</dbReference>
<protein>
    <submittedName>
        <fullName evidence="2">Uncharacterized protein</fullName>
    </submittedName>
</protein>
<organism evidence="2 3">
    <name type="scientific">Runella aurantiaca</name>
    <dbReference type="NCBI Taxonomy" id="2282308"/>
    <lineage>
        <taxon>Bacteria</taxon>
        <taxon>Pseudomonadati</taxon>
        <taxon>Bacteroidota</taxon>
        <taxon>Cytophagia</taxon>
        <taxon>Cytophagales</taxon>
        <taxon>Spirosomataceae</taxon>
        <taxon>Runella</taxon>
    </lineage>
</organism>